<dbReference type="GO" id="GO:0071164">
    <property type="term" value="F:RNA cap trimethylguanosine synthase activity"/>
    <property type="evidence" value="ECO:0007669"/>
    <property type="project" value="TreeGrafter"/>
</dbReference>
<protein>
    <submittedName>
        <fullName evidence="2">Tgs1 protein</fullName>
    </submittedName>
</protein>
<feature type="compositionally biased region" description="Basic and acidic residues" evidence="1">
    <location>
        <begin position="555"/>
        <end position="593"/>
    </location>
</feature>
<sequence length="1079" mass="122987">MPRTRPIMGNLGRRQRSGPIFVADWCQFVLLQFVRTAAILLDQSPGTSPPRDDVDPEGCSLHGSSEKDRPLKHGLAAEMLLGSHGSAPDGECAGRRDADIQAEAKHLLSSWLRHEEDSADLLHRRTQSDSKLRPTRDSADSLSMPALLKSSSRRTSTDLYRKVEGKLKEVQGHADAALAADVDVALRCLANRRMEKAEEQARASAKALSRPSSKPLPPERDPFLRMEARHRALEERRRTVERRSGSGTGGAEQAREAKGPPKPPRMIRQRSKTRKSTSGGRQKPLEVARSCQDLESETASLDAEVAKAREEIEREVKAVRELHAAEQARARKASEVRSLEQQLEEVQQQKDAAKSARRERAGAEFGSLLDALWQRMMRAHSRWALHHLSDASKMLRRKSRIISSAHCTFVLSACARVWREVASSAIADRQAAQHVEVMRRAREGARLADAHYMRRLASRSWLAWRLEVHHVQTERSKKAVSARASAFLNALALSADTDPSQAQVAPDAAEHVEASEAAEAVISNQVEDGPPETSPTETNTETAEQATPVQACNSREARPASRSRELRAIERRVQERRKAQEERRQQRQKRQVEEAQQDCVDSDRYQQAIPDPARRQQEGTQAASAHPGAQQEGCGPSLPPVASNSHAKPKALREMEKRAEERRLIHEERKKRQKEKEEEQKQKQAEEEQEKRLAEEQAKQERLRLRKEQAQEQRRLRAQRLVAAAIRRDRERQAVELYRLHQYIRVWCAMRQAVSHTAFWDLLALNRWRTALLKTCFTNWHRYHLHAVAAKSAARLARAHLAVTWFARRFAFRTLVSWLKKLQLAKLRQYWAAVAASRRWCLCLWLRCWALCSAESALQKTATAVRQHVQLLLRRSFSWWQTGLKQLRVENAMESHKSALRDRISSWLQEMEDEGPNSLGSLHMPNFQLLNVQGEKGRGSRGASLRWAQWRRCQKKRLRHRQGPPLRKPDWPARPRLAMRRAGLLQRREVHQYKVSYVSGRSASFPARLHRYYKQRYTLFSRYDHGIEIDKDMWYSVTPEPIAKEQARKVAAAQRGQPGIVVDSFCGAGGPVTQIGVLA</sequence>
<reference evidence="2" key="1">
    <citation type="submission" date="2021-02" db="EMBL/GenBank/DDBJ databases">
        <authorList>
            <person name="Dougan E. K."/>
            <person name="Rhodes N."/>
            <person name="Thang M."/>
            <person name="Chan C."/>
        </authorList>
    </citation>
    <scope>NUCLEOTIDE SEQUENCE</scope>
</reference>
<dbReference type="Gene3D" id="3.40.50.150">
    <property type="entry name" value="Vaccinia Virus protein VP39"/>
    <property type="match status" value="1"/>
</dbReference>
<feature type="compositionally biased region" description="Basic residues" evidence="1">
    <location>
        <begin position="265"/>
        <end position="275"/>
    </location>
</feature>
<organism evidence="2 3">
    <name type="scientific">Symbiodinium necroappetens</name>
    <dbReference type="NCBI Taxonomy" id="1628268"/>
    <lineage>
        <taxon>Eukaryota</taxon>
        <taxon>Sar</taxon>
        <taxon>Alveolata</taxon>
        <taxon>Dinophyceae</taxon>
        <taxon>Suessiales</taxon>
        <taxon>Symbiodiniaceae</taxon>
        <taxon>Symbiodinium</taxon>
    </lineage>
</organism>
<dbReference type="AlphaFoldDB" id="A0A813BFJ5"/>
<dbReference type="EMBL" id="CAJNJA010069919">
    <property type="protein sequence ID" value="CAE7899411.1"/>
    <property type="molecule type" value="Genomic_DNA"/>
</dbReference>
<dbReference type="PANTHER" id="PTHR14741:SF32">
    <property type="entry name" value="TRIMETHYLGUANOSINE SYNTHASE"/>
    <property type="match status" value="1"/>
</dbReference>
<feature type="compositionally biased region" description="Low complexity" evidence="1">
    <location>
        <begin position="534"/>
        <end position="547"/>
    </location>
</feature>
<evidence type="ECO:0000313" key="3">
    <source>
        <dbReference type="Proteomes" id="UP000601435"/>
    </source>
</evidence>
<dbReference type="OrthoDB" id="440322at2759"/>
<keyword evidence="3" id="KW-1185">Reference proteome</keyword>
<feature type="region of interest" description="Disordered" evidence="1">
    <location>
        <begin position="43"/>
        <end position="70"/>
    </location>
</feature>
<dbReference type="Proteomes" id="UP000601435">
    <property type="component" value="Unassembled WGS sequence"/>
</dbReference>
<dbReference type="PANTHER" id="PTHR14741">
    <property type="entry name" value="S-ADENOSYLMETHIONINE-DEPENDENT METHYLTRANSFERASE RELATED"/>
    <property type="match status" value="1"/>
</dbReference>
<feature type="region of interest" description="Disordered" evidence="1">
    <location>
        <begin position="197"/>
        <end position="293"/>
    </location>
</feature>
<dbReference type="GO" id="GO:0005634">
    <property type="term" value="C:nucleus"/>
    <property type="evidence" value="ECO:0007669"/>
    <property type="project" value="TreeGrafter"/>
</dbReference>
<feature type="compositionally biased region" description="Basic and acidic residues" evidence="1">
    <location>
        <begin position="217"/>
        <end position="244"/>
    </location>
</feature>
<proteinExistence type="predicted"/>
<evidence type="ECO:0000256" key="1">
    <source>
        <dbReference type="SAM" id="MobiDB-lite"/>
    </source>
</evidence>
<feature type="compositionally biased region" description="Basic and acidic residues" evidence="1">
    <location>
        <begin position="122"/>
        <end position="139"/>
    </location>
</feature>
<gene>
    <name evidence="2" type="primary">Tgs1</name>
    <name evidence="2" type="ORF">SNEC2469_LOCUS30220</name>
</gene>
<feature type="region of interest" description="Disordered" evidence="1">
    <location>
        <begin position="524"/>
        <end position="695"/>
    </location>
</feature>
<evidence type="ECO:0000313" key="2">
    <source>
        <dbReference type="EMBL" id="CAE7899411.1"/>
    </source>
</evidence>
<accession>A0A813BFJ5</accession>
<name>A0A813BFJ5_9DINO</name>
<feature type="compositionally biased region" description="Basic and acidic residues" evidence="1">
    <location>
        <begin position="651"/>
        <end position="695"/>
    </location>
</feature>
<feature type="region of interest" description="Disordered" evidence="1">
    <location>
        <begin position="122"/>
        <end position="155"/>
    </location>
</feature>
<dbReference type="InterPro" id="IPR029063">
    <property type="entry name" value="SAM-dependent_MTases_sf"/>
</dbReference>
<comment type="caution">
    <text evidence="2">The sequence shown here is derived from an EMBL/GenBank/DDBJ whole genome shotgun (WGS) entry which is preliminary data.</text>
</comment>